<evidence type="ECO:0000313" key="1">
    <source>
        <dbReference type="EMBL" id="SEU46485.1"/>
    </source>
</evidence>
<gene>
    <name evidence="1" type="ORF">SAMN05421811_12747</name>
</gene>
<proteinExistence type="predicted"/>
<accession>A0A1I0LTK9</accession>
<name>A0A1I0LTK9_9ACTN</name>
<dbReference type="EMBL" id="FOHX01000027">
    <property type="protein sequence ID" value="SEU46485.1"/>
    <property type="molecule type" value="Genomic_DNA"/>
</dbReference>
<reference evidence="1 2" key="1">
    <citation type="submission" date="2016-10" db="EMBL/GenBank/DDBJ databases">
        <authorList>
            <person name="de Groot N.N."/>
        </authorList>
    </citation>
    <scope>NUCLEOTIDE SEQUENCE [LARGE SCALE GENOMIC DNA]</scope>
    <source>
        <strain evidence="1 2">CGMCC 4.5598</strain>
    </source>
</reference>
<dbReference type="Proteomes" id="UP000199361">
    <property type="component" value="Unassembled WGS sequence"/>
</dbReference>
<evidence type="ECO:0000313" key="2">
    <source>
        <dbReference type="Proteomes" id="UP000199361"/>
    </source>
</evidence>
<keyword evidence="2" id="KW-1185">Reference proteome</keyword>
<organism evidence="1 2">
    <name type="scientific">Nonomuraea wenchangensis</name>
    <dbReference type="NCBI Taxonomy" id="568860"/>
    <lineage>
        <taxon>Bacteria</taxon>
        <taxon>Bacillati</taxon>
        <taxon>Actinomycetota</taxon>
        <taxon>Actinomycetes</taxon>
        <taxon>Streptosporangiales</taxon>
        <taxon>Streptosporangiaceae</taxon>
        <taxon>Nonomuraea</taxon>
    </lineage>
</organism>
<dbReference type="AlphaFoldDB" id="A0A1I0LTK9"/>
<sequence length="232" mass="25969">MTSNPRWKKRVREYAAAHGLSYQQAHEALTQAGTSAPAGDGWTADPAQWTHAGAGRWLVEFSEHGIGGDEVEPLHLDAASAADLKEQLGMLAMRRGWIDFWVELDGLTGRFRFDGLESGTDILAEFTLRLDPDEDVVELPRSFSHDMYELIDLVQQRFDCTVDAFTFVRGARGGDVEYMGLIYRAGTQMYHLLHITDREGGWEYTLSGGWPLARDEEAVEAFQAKVAEHIHA</sequence>
<dbReference type="RefSeq" id="WP_091094020.1">
    <property type="nucleotide sequence ID" value="NZ_FOHX01000027.1"/>
</dbReference>
<protein>
    <submittedName>
        <fullName evidence="1">Uncharacterized protein</fullName>
    </submittedName>
</protein>
<dbReference type="OrthoDB" id="9935847at2"/>